<dbReference type="EMBL" id="CDPU01000028">
    <property type="protein sequence ID" value="CEO52328.1"/>
    <property type="molecule type" value="Genomic_DNA"/>
</dbReference>
<name>A0A0B7K4T4_BIOOC</name>
<reference evidence="2" key="1">
    <citation type="submission" date="2015-01" db="EMBL/GenBank/DDBJ databases">
        <authorList>
            <person name="Durling Mikael"/>
        </authorList>
    </citation>
    <scope>NUCLEOTIDE SEQUENCE</scope>
</reference>
<dbReference type="AlphaFoldDB" id="A0A0B7K4T4"/>
<organism evidence="2">
    <name type="scientific">Bionectria ochroleuca</name>
    <name type="common">Gliocladium roseum</name>
    <dbReference type="NCBI Taxonomy" id="29856"/>
    <lineage>
        <taxon>Eukaryota</taxon>
        <taxon>Fungi</taxon>
        <taxon>Dikarya</taxon>
        <taxon>Ascomycota</taxon>
        <taxon>Pezizomycotina</taxon>
        <taxon>Sordariomycetes</taxon>
        <taxon>Hypocreomycetidae</taxon>
        <taxon>Hypocreales</taxon>
        <taxon>Bionectriaceae</taxon>
        <taxon>Clonostachys</taxon>
    </lineage>
</organism>
<sequence>PTLLPKSGLQCLGTRLKVRIIIALYFHRQPNDIAQAFVKMTTILSLPDEVLAPILNASVAHDCAYRAALLALVCRRFHRIITPLLYRDIHIKCNGACEAHRDAPGTKLLHDTFRSNQSLRQHCHSLAVEFRSDHSDSTELLDGERTAPNVPHMAVDFLKWLSNTAELRIRFVSFYGDDKWDETFRTSTPSDLAVFYNQASKSLTRLKLLQISGHENVPLHLPALFTSLECLDSSASLRTLDLTGVSQIGTEQDWKLMRARAGTAPFTELKLRHFTQGASALEALVMWPAGLEAFHFSMPMSDYYSGDFALTRYDLGIMKTILSHQKASLSHINIHELLSQPGVLGFDLSGFHRLHTLCMSRDLTGVDTLAVANLVAPNLRTFRWDTGLEDQQCCRGLEGFAETEEDWIRAFAESSVERKTFLQQIQISFSPDSWFLGDIDKDYQYPWDRMDRLAEEFKPHGINVVYNSPNTTKEEFLRIKEECLKFRASLGDIIW</sequence>
<gene>
    <name evidence="2" type="ORF">BN869_000008386_1</name>
</gene>
<evidence type="ECO:0000259" key="1">
    <source>
        <dbReference type="PROSITE" id="PS50181"/>
    </source>
</evidence>
<protein>
    <recommendedName>
        <fullName evidence="1">F-box domain-containing protein</fullName>
    </recommendedName>
</protein>
<evidence type="ECO:0000313" key="2">
    <source>
        <dbReference type="EMBL" id="CEO52328.1"/>
    </source>
</evidence>
<feature type="domain" description="F-box" evidence="1">
    <location>
        <begin position="40"/>
        <end position="89"/>
    </location>
</feature>
<proteinExistence type="predicted"/>
<accession>A0A0B7K4T4</accession>
<feature type="non-terminal residue" evidence="2">
    <location>
        <position position="1"/>
    </location>
</feature>
<dbReference type="InterPro" id="IPR001810">
    <property type="entry name" value="F-box_dom"/>
</dbReference>
<dbReference type="PROSITE" id="PS50181">
    <property type="entry name" value="FBOX"/>
    <property type="match status" value="1"/>
</dbReference>